<dbReference type="STRING" id="1300347.I601_1995"/>
<dbReference type="CDD" id="cd04301">
    <property type="entry name" value="NAT_SF"/>
    <property type="match status" value="1"/>
</dbReference>
<dbReference type="InterPro" id="IPR050832">
    <property type="entry name" value="Bact_Acetyltransf"/>
</dbReference>
<name>A0A1A9GLE5_9ACTN</name>
<protein>
    <recommendedName>
        <fullName evidence="3">N-acetyltransferase domain-containing protein</fullName>
    </recommendedName>
</protein>
<dbReference type="PROSITE" id="PS51186">
    <property type="entry name" value="GNAT"/>
    <property type="match status" value="1"/>
</dbReference>
<evidence type="ECO:0000259" key="3">
    <source>
        <dbReference type="PROSITE" id="PS51186"/>
    </source>
</evidence>
<dbReference type="SUPFAM" id="SSF55729">
    <property type="entry name" value="Acyl-CoA N-acyltransferases (Nat)"/>
    <property type="match status" value="1"/>
</dbReference>
<keyword evidence="5" id="KW-1185">Reference proteome</keyword>
<dbReference type="AlphaFoldDB" id="A0A1A9GLE5"/>
<dbReference type="PANTHER" id="PTHR43877:SF2">
    <property type="entry name" value="AMINOALKYLPHOSPHONATE N-ACETYLTRANSFERASE-RELATED"/>
    <property type="match status" value="1"/>
</dbReference>
<dbReference type="EMBL" id="CP015079">
    <property type="protein sequence ID" value="ANH38423.1"/>
    <property type="molecule type" value="Genomic_DNA"/>
</dbReference>
<dbReference type="Gene3D" id="3.40.630.30">
    <property type="match status" value="1"/>
</dbReference>
<proteinExistence type="predicted"/>
<organism evidence="4 5">
    <name type="scientific">Nocardioides dokdonensis FR1436</name>
    <dbReference type="NCBI Taxonomy" id="1300347"/>
    <lineage>
        <taxon>Bacteria</taxon>
        <taxon>Bacillati</taxon>
        <taxon>Actinomycetota</taxon>
        <taxon>Actinomycetes</taxon>
        <taxon>Propionibacteriales</taxon>
        <taxon>Nocardioidaceae</taxon>
        <taxon>Nocardioides</taxon>
    </lineage>
</organism>
<reference evidence="4 5" key="1">
    <citation type="submission" date="2016-03" db="EMBL/GenBank/DDBJ databases">
        <title>Complete genome sequence of a soil Actinobacterium, Nocardioides dokdonensis FR1436.</title>
        <authorList>
            <person name="Kwon S.-K."/>
            <person name="Kim K."/>
            <person name="Kim J.F."/>
        </authorList>
    </citation>
    <scope>NUCLEOTIDE SEQUENCE [LARGE SCALE GENOMIC DNA]</scope>
    <source>
        <strain evidence="4 5">FR1436</strain>
    </source>
</reference>
<evidence type="ECO:0000313" key="5">
    <source>
        <dbReference type="Proteomes" id="UP000077868"/>
    </source>
</evidence>
<evidence type="ECO:0000256" key="1">
    <source>
        <dbReference type="ARBA" id="ARBA00022679"/>
    </source>
</evidence>
<dbReference type="PANTHER" id="PTHR43877">
    <property type="entry name" value="AMINOALKYLPHOSPHONATE N-ACETYLTRANSFERASE-RELATED-RELATED"/>
    <property type="match status" value="1"/>
</dbReference>
<gene>
    <name evidence="4" type="ORF">I601_1995</name>
</gene>
<evidence type="ECO:0000256" key="2">
    <source>
        <dbReference type="ARBA" id="ARBA00023315"/>
    </source>
</evidence>
<feature type="domain" description="N-acetyltransferase" evidence="3">
    <location>
        <begin position="8"/>
        <end position="176"/>
    </location>
</feature>
<dbReference type="PATRIC" id="fig|1300347.3.peg.1994"/>
<dbReference type="Pfam" id="PF00583">
    <property type="entry name" value="Acetyltransf_1"/>
    <property type="match status" value="1"/>
</dbReference>
<keyword evidence="1" id="KW-0808">Transferase</keyword>
<dbReference type="InterPro" id="IPR000182">
    <property type="entry name" value="GNAT_dom"/>
</dbReference>
<keyword evidence="2" id="KW-0012">Acyltransferase</keyword>
<dbReference type="Proteomes" id="UP000077868">
    <property type="component" value="Chromosome"/>
</dbReference>
<dbReference type="GO" id="GO:0016747">
    <property type="term" value="F:acyltransferase activity, transferring groups other than amino-acyl groups"/>
    <property type="evidence" value="ECO:0007669"/>
    <property type="project" value="InterPro"/>
</dbReference>
<dbReference type="KEGG" id="ndk:I601_1995"/>
<evidence type="ECO:0000313" key="4">
    <source>
        <dbReference type="EMBL" id="ANH38423.1"/>
    </source>
</evidence>
<sequence>MAAVHPTPTVRERRDADLPDLVAALAAQQPTSSYPMRWPLPFPVEQFVVRDGQERAWVAEVGGRPVGHVAVGPPRGGVEQAFLDALDLPDAAGLGIVEVLFTDVAVRGTGIGGLLLDTAVAWLHAAGRTPVLDVVTSHGTALEVYLHRGWQQVGRMRPPWLPDSEEDLLLMVLPAVV</sequence>
<accession>A0A1A9GLE5</accession>
<dbReference type="InterPro" id="IPR016181">
    <property type="entry name" value="Acyl_CoA_acyltransferase"/>
</dbReference>